<evidence type="ECO:0000313" key="3">
    <source>
        <dbReference type="Proteomes" id="UP000325577"/>
    </source>
</evidence>
<feature type="compositionally biased region" description="Polar residues" evidence="1">
    <location>
        <begin position="505"/>
        <end position="520"/>
    </location>
</feature>
<feature type="region of interest" description="Disordered" evidence="1">
    <location>
        <begin position="209"/>
        <end position="251"/>
    </location>
</feature>
<proteinExistence type="predicted"/>
<feature type="compositionally biased region" description="Polar residues" evidence="1">
    <location>
        <begin position="839"/>
        <end position="853"/>
    </location>
</feature>
<feature type="compositionally biased region" description="Polar residues" evidence="1">
    <location>
        <begin position="717"/>
        <end position="732"/>
    </location>
</feature>
<feature type="compositionally biased region" description="Polar residues" evidence="1">
    <location>
        <begin position="228"/>
        <end position="243"/>
    </location>
</feature>
<dbReference type="EMBL" id="CM018035">
    <property type="protein sequence ID" value="KAA8542278.1"/>
    <property type="molecule type" value="Genomic_DNA"/>
</dbReference>
<evidence type="ECO:0000313" key="2">
    <source>
        <dbReference type="EMBL" id="KAA8542278.1"/>
    </source>
</evidence>
<dbReference type="InterPro" id="IPR038808">
    <property type="entry name" value="MOS1-like"/>
</dbReference>
<feature type="region of interest" description="Disordered" evidence="1">
    <location>
        <begin position="700"/>
        <end position="770"/>
    </location>
</feature>
<feature type="region of interest" description="Disordered" evidence="1">
    <location>
        <begin position="789"/>
        <end position="919"/>
    </location>
</feature>
<protein>
    <recommendedName>
        <fullName evidence="4">BAT2 N-terminal domain-containing protein</fullName>
    </recommendedName>
</protein>
<feature type="compositionally biased region" description="Basic and acidic residues" evidence="1">
    <location>
        <begin position="879"/>
        <end position="894"/>
    </location>
</feature>
<feature type="compositionally biased region" description="Gly residues" evidence="1">
    <location>
        <begin position="900"/>
        <end position="909"/>
    </location>
</feature>
<feature type="compositionally biased region" description="Polar residues" evidence="1">
    <location>
        <begin position="536"/>
        <end position="555"/>
    </location>
</feature>
<evidence type="ECO:0000256" key="1">
    <source>
        <dbReference type="SAM" id="MobiDB-lite"/>
    </source>
</evidence>
<feature type="compositionally biased region" description="Polar residues" evidence="1">
    <location>
        <begin position="574"/>
        <end position="583"/>
    </location>
</feature>
<dbReference type="PANTHER" id="PTHR34805:SF1">
    <property type="entry name" value="PROTEIN MODIFIER OF SNC1 1"/>
    <property type="match status" value="1"/>
</dbReference>
<feature type="compositionally biased region" description="Basic and acidic residues" evidence="1">
    <location>
        <begin position="149"/>
        <end position="173"/>
    </location>
</feature>
<reference evidence="2 3" key="1">
    <citation type="submission" date="2019-09" db="EMBL/GenBank/DDBJ databases">
        <title>A chromosome-level genome assembly of the Chinese tupelo Nyssa sinensis.</title>
        <authorList>
            <person name="Yang X."/>
            <person name="Kang M."/>
            <person name="Yang Y."/>
            <person name="Xiong H."/>
            <person name="Wang M."/>
            <person name="Zhang Z."/>
            <person name="Wang Z."/>
            <person name="Wu H."/>
            <person name="Ma T."/>
            <person name="Liu J."/>
            <person name="Xi Z."/>
        </authorList>
    </citation>
    <scope>NUCLEOTIDE SEQUENCE [LARGE SCALE GENOMIC DNA]</scope>
    <source>
        <strain evidence="2">J267</strain>
        <tissue evidence="2">Leaf</tissue>
    </source>
</reference>
<keyword evidence="3" id="KW-1185">Reference proteome</keyword>
<feature type="region of interest" description="Disordered" evidence="1">
    <location>
        <begin position="611"/>
        <end position="670"/>
    </location>
</feature>
<dbReference type="AlphaFoldDB" id="A0A5J5BI32"/>
<evidence type="ECO:0008006" key="4">
    <source>
        <dbReference type="Google" id="ProtNLM"/>
    </source>
</evidence>
<feature type="region of interest" description="Disordered" evidence="1">
    <location>
        <begin position="139"/>
        <end position="173"/>
    </location>
</feature>
<dbReference type="Proteomes" id="UP000325577">
    <property type="component" value="Linkage Group LG12"/>
</dbReference>
<accession>A0A5J5BI32</accession>
<feature type="compositionally biased region" description="Basic residues" evidence="1">
    <location>
        <begin position="658"/>
        <end position="669"/>
    </location>
</feature>
<dbReference type="OrthoDB" id="1939715at2759"/>
<feature type="region of interest" description="Disordered" evidence="1">
    <location>
        <begin position="353"/>
        <end position="387"/>
    </location>
</feature>
<dbReference type="PANTHER" id="PTHR34805">
    <property type="entry name" value="PROTEIN MODIFIER OF SNC1 1"/>
    <property type="match status" value="1"/>
</dbReference>
<feature type="region of interest" description="Disordered" evidence="1">
    <location>
        <begin position="488"/>
        <end position="597"/>
    </location>
</feature>
<name>A0A5J5BI32_9ASTE</name>
<organism evidence="2 3">
    <name type="scientific">Nyssa sinensis</name>
    <dbReference type="NCBI Taxonomy" id="561372"/>
    <lineage>
        <taxon>Eukaryota</taxon>
        <taxon>Viridiplantae</taxon>
        <taxon>Streptophyta</taxon>
        <taxon>Embryophyta</taxon>
        <taxon>Tracheophyta</taxon>
        <taxon>Spermatophyta</taxon>
        <taxon>Magnoliopsida</taxon>
        <taxon>eudicotyledons</taxon>
        <taxon>Gunneridae</taxon>
        <taxon>Pentapetalae</taxon>
        <taxon>asterids</taxon>
        <taxon>Cornales</taxon>
        <taxon>Nyssaceae</taxon>
        <taxon>Nyssa</taxon>
    </lineage>
</organism>
<dbReference type="GO" id="GO:0040029">
    <property type="term" value="P:epigenetic regulation of gene expression"/>
    <property type="evidence" value="ECO:0007669"/>
    <property type="project" value="TreeGrafter"/>
</dbReference>
<feature type="region of interest" description="Disordered" evidence="1">
    <location>
        <begin position="403"/>
        <end position="440"/>
    </location>
</feature>
<feature type="compositionally biased region" description="Basic and acidic residues" evidence="1">
    <location>
        <begin position="703"/>
        <end position="716"/>
    </location>
</feature>
<gene>
    <name evidence="2" type="ORF">F0562_023586</name>
</gene>
<feature type="compositionally biased region" description="Polar residues" evidence="1">
    <location>
        <begin position="617"/>
        <end position="650"/>
    </location>
</feature>
<feature type="region of interest" description="Disordered" evidence="1">
    <location>
        <begin position="58"/>
        <end position="81"/>
    </location>
</feature>
<sequence length="919" mass="100782">MLEVNSRANYSANAVGTGALSIESIHVGGGLIPAPHEVDVSAGDKTLQPAAGSRTAISRRPNYGMQGRHDHHGKRFNGKDADGWRKKHLAVESITAVATENLEPTFNVQERHTSVEAAEEVGINIQGKEEGEYFTPMLDSSDSQAQRAKMREIAKQRAEKLQKEEEERTREQKARALAKLEELNRRTQEAEGSTQMFEKAFPSGAIQQEQEEYQTSAEPVMDSREYETPSSALETADNAQQESVVPRDQSLPLHQDARNAGFADCKAAPRVHDGSVSRHKRMGYKQKQNIPLEKNLTEKSISSSTTELAQFASLARPLTQMLRLSSHCSRGEKLAKAGKNKHKLEEVPAVTALPSPMPKETNPAKAFVESGNPKDSKFELDPSSVQSMTDAKHSIQPQEQLFPLPGEESHGRVNNQWKSQHSRRMPRNPQTNRSAEKFHSSDAVVWAPVRSQDKSEVVDEASHKSATDNVIAAAKSDNLVQNNLKSKRAEMERYVPKPVAKELAQQGNIHQPVSSSVNQTKSDETVGGAEPGVKSTEGSQPASSATRNVGSNAESGNGDCKQNKQARAHGSWRQRGSTDSSRMQGLHDASSFTSNPGKNVQKFIEQHESFIPDVNSVKGQPKSSDEWNTSDSCNAPDNSDTGALVTSSVKDQGVTGRGKQHTFKGHRSTGKNYDVDHMNINCADTNKSYSSAVLEISQADKTVASRENRGIGERTSSHWQPKSQAYTAHNQRGSSSSGGQNVAAEVGRGKTKDSTSQGRVHIPHDKESSELMAQPHLDQSLSEHKNVAEAPNLGQQEAKRERKVASFKGRPHSPNQGPVNTVELAPPVASMDTHREQRSSSGFRKNGNQNNRSGRGHESRGDWSSAEQDNKQHNLSANREQRHILHYEYRERGQGHSRRGGGNFYGRQGGSVQVDAGYE</sequence>